<dbReference type="SUPFAM" id="SSF54001">
    <property type="entry name" value="Cysteine proteinases"/>
    <property type="match status" value="1"/>
</dbReference>
<sequence>MAFAKEASEVVLHGNARDWWHNAAGIYARGTAPEEGSVLNFRGIRRMPLGHVAVVRQVADNRTIYIDQSHWASNGIARNVKVVDVSPNNDWSAVRVALNDRSGRLGSIYPTYGFIYSRADDGRQPSQVMVARADRTTIHRRLISRSASPLSNPMSSTEVAEAPDDAFTSDAPNRSIR</sequence>
<feature type="compositionally biased region" description="Polar residues" evidence="1">
    <location>
        <begin position="145"/>
        <end position="158"/>
    </location>
</feature>
<evidence type="ECO:0000313" key="3">
    <source>
        <dbReference type="EMBL" id="GEK94377.1"/>
    </source>
</evidence>
<feature type="region of interest" description="Disordered" evidence="1">
    <location>
        <begin position="142"/>
        <end position="177"/>
    </location>
</feature>
<gene>
    <name evidence="3" type="ORF">GWA01_21470</name>
</gene>
<dbReference type="Gene3D" id="3.90.1720.10">
    <property type="entry name" value="endopeptidase domain like (from Nostoc punctiforme)"/>
    <property type="match status" value="1"/>
</dbReference>
<reference evidence="3 4" key="1">
    <citation type="submission" date="2019-07" db="EMBL/GenBank/DDBJ databases">
        <title>Whole genome shotgun sequence of Gluconobacter wancherniae NBRC 103581.</title>
        <authorList>
            <person name="Hosoyama A."/>
            <person name="Uohara A."/>
            <person name="Ohji S."/>
            <person name="Ichikawa N."/>
        </authorList>
    </citation>
    <scope>NUCLEOTIDE SEQUENCE [LARGE SCALE GENOMIC DNA]</scope>
    <source>
        <strain evidence="3 4">NBRC 103581</strain>
    </source>
</reference>
<dbReference type="InterPro" id="IPR038765">
    <property type="entry name" value="Papain-like_cys_pep_sf"/>
</dbReference>
<protein>
    <recommendedName>
        <fullName evidence="2">Peptidase C51 domain-containing protein</fullName>
    </recommendedName>
</protein>
<name>A0A511B986_9PROT</name>
<dbReference type="PROSITE" id="PS50911">
    <property type="entry name" value="CHAP"/>
    <property type="match status" value="1"/>
</dbReference>
<evidence type="ECO:0000313" key="4">
    <source>
        <dbReference type="Proteomes" id="UP000321230"/>
    </source>
</evidence>
<organism evidence="3 4">
    <name type="scientific">Gluconobacter wancherniae NBRC 103581</name>
    <dbReference type="NCBI Taxonomy" id="656744"/>
    <lineage>
        <taxon>Bacteria</taxon>
        <taxon>Pseudomonadati</taxon>
        <taxon>Pseudomonadota</taxon>
        <taxon>Alphaproteobacteria</taxon>
        <taxon>Acetobacterales</taxon>
        <taxon>Acetobacteraceae</taxon>
        <taxon>Gluconobacter</taxon>
    </lineage>
</organism>
<accession>A0A511B986</accession>
<keyword evidence="4" id="KW-1185">Reference proteome</keyword>
<evidence type="ECO:0000259" key="2">
    <source>
        <dbReference type="PROSITE" id="PS50911"/>
    </source>
</evidence>
<dbReference type="EMBL" id="BJUZ01000003">
    <property type="protein sequence ID" value="GEK94377.1"/>
    <property type="molecule type" value="Genomic_DNA"/>
</dbReference>
<dbReference type="Proteomes" id="UP000321230">
    <property type="component" value="Unassembled WGS sequence"/>
</dbReference>
<comment type="caution">
    <text evidence="3">The sequence shown here is derived from an EMBL/GenBank/DDBJ whole genome shotgun (WGS) entry which is preliminary data.</text>
</comment>
<feature type="domain" description="Peptidase C51" evidence="2">
    <location>
        <begin position="1"/>
        <end position="95"/>
    </location>
</feature>
<dbReference type="AlphaFoldDB" id="A0A511B986"/>
<evidence type="ECO:0000256" key="1">
    <source>
        <dbReference type="SAM" id="MobiDB-lite"/>
    </source>
</evidence>
<dbReference type="InterPro" id="IPR007921">
    <property type="entry name" value="CHAP_dom"/>
</dbReference>
<proteinExistence type="predicted"/>
<dbReference type="Pfam" id="PF05257">
    <property type="entry name" value="CHAP"/>
    <property type="match status" value="1"/>
</dbReference>